<name>A0A439D3P5_9PEZI</name>
<feature type="region of interest" description="Disordered" evidence="1">
    <location>
        <begin position="356"/>
        <end position="417"/>
    </location>
</feature>
<feature type="compositionally biased region" description="Polar residues" evidence="1">
    <location>
        <begin position="111"/>
        <end position="142"/>
    </location>
</feature>
<feature type="compositionally biased region" description="Polar residues" evidence="1">
    <location>
        <begin position="36"/>
        <end position="50"/>
    </location>
</feature>
<feature type="compositionally biased region" description="Low complexity" evidence="1">
    <location>
        <begin position="1"/>
        <end position="11"/>
    </location>
</feature>
<feature type="compositionally biased region" description="Polar residues" evidence="1">
    <location>
        <begin position="315"/>
        <end position="329"/>
    </location>
</feature>
<feature type="region of interest" description="Disordered" evidence="1">
    <location>
        <begin position="1"/>
        <end position="144"/>
    </location>
</feature>
<keyword evidence="3" id="KW-1185">Reference proteome</keyword>
<accession>A0A439D3P5</accession>
<dbReference type="AlphaFoldDB" id="A0A439D3P5"/>
<feature type="region of interest" description="Disordered" evidence="1">
    <location>
        <begin position="449"/>
        <end position="497"/>
    </location>
</feature>
<dbReference type="STRING" id="363999.A0A439D3P5"/>
<feature type="region of interest" description="Disordered" evidence="1">
    <location>
        <begin position="219"/>
        <end position="255"/>
    </location>
</feature>
<sequence>MASPRSTTFTSTPPPTAGPTSSSRFASLSRFPPLSQPNTSSVSLISSTAQGRPIPLSDANAADGTTALRELSRSQPIARHPYTKTSGPPPSTTGTTTETYSQPVLVRTYSGPISTSTRSRPASCRDTVSSAQGRASVPSSNGARRRHGFAVTLIRPLVSKKSSPGDEVKLPPLEAFSFKSIMAEIEQDIGADLDRIADICARSRYSLSNQYEIHVAPHGSGAGFAQRNPASASTDSPDHDNGGPTLQAISIDDEHAATNHRRRVIVRRRSAAYGTLETIISSNRSSRSSDEDRGKRKSAAEIAAQVRGRVPHSSPEGNGSADSTEAQASTEHHDERTKKSPRARPTLAAAILDHSRAQTCYPPAPQQPRTSSTNLVSEPAIPETSLSHLVGSAGLSHEEGNARSSAKEQTSASVSKTVAAAATTTLGEPKDQPGLLGSFRFSIPWKGTSVTDVSSAEQKPGRPKSYAEGTLRQLLRTTESSESRGGKSADGEARVAG</sequence>
<evidence type="ECO:0000313" key="3">
    <source>
        <dbReference type="Proteomes" id="UP000286045"/>
    </source>
</evidence>
<reference evidence="2 3" key="1">
    <citation type="submission" date="2018-12" db="EMBL/GenBank/DDBJ databases">
        <title>Draft genome sequence of Xylaria grammica IHI A82.</title>
        <authorList>
            <person name="Buettner E."/>
            <person name="Kellner H."/>
        </authorList>
    </citation>
    <scope>NUCLEOTIDE SEQUENCE [LARGE SCALE GENOMIC DNA]</scope>
    <source>
        <strain evidence="2 3">IHI A82</strain>
    </source>
</reference>
<feature type="region of interest" description="Disordered" evidence="1">
    <location>
        <begin position="281"/>
        <end position="344"/>
    </location>
</feature>
<dbReference type="Proteomes" id="UP000286045">
    <property type="component" value="Unassembled WGS sequence"/>
</dbReference>
<comment type="caution">
    <text evidence="2">The sequence shown here is derived from an EMBL/GenBank/DDBJ whole genome shotgun (WGS) entry which is preliminary data.</text>
</comment>
<gene>
    <name evidence="2" type="ORF">EKO27_g6092</name>
</gene>
<evidence type="ECO:0000256" key="1">
    <source>
        <dbReference type="SAM" id="MobiDB-lite"/>
    </source>
</evidence>
<feature type="compositionally biased region" description="Polar residues" evidence="1">
    <location>
        <begin position="367"/>
        <end position="376"/>
    </location>
</feature>
<feature type="compositionally biased region" description="Basic and acidic residues" evidence="1">
    <location>
        <begin position="479"/>
        <end position="497"/>
    </location>
</feature>
<proteinExistence type="predicted"/>
<dbReference type="EMBL" id="RYZI01000173">
    <property type="protein sequence ID" value="RWA09015.1"/>
    <property type="molecule type" value="Genomic_DNA"/>
</dbReference>
<protein>
    <submittedName>
        <fullName evidence="2">Uncharacterized protein</fullName>
    </submittedName>
</protein>
<evidence type="ECO:0000313" key="2">
    <source>
        <dbReference type="EMBL" id="RWA09015.1"/>
    </source>
</evidence>
<organism evidence="2 3">
    <name type="scientific">Xylaria grammica</name>
    <dbReference type="NCBI Taxonomy" id="363999"/>
    <lineage>
        <taxon>Eukaryota</taxon>
        <taxon>Fungi</taxon>
        <taxon>Dikarya</taxon>
        <taxon>Ascomycota</taxon>
        <taxon>Pezizomycotina</taxon>
        <taxon>Sordariomycetes</taxon>
        <taxon>Xylariomycetidae</taxon>
        <taxon>Xylariales</taxon>
        <taxon>Xylariaceae</taxon>
        <taxon>Xylaria</taxon>
    </lineage>
</organism>